<keyword evidence="3" id="KW-1185">Reference proteome</keyword>
<dbReference type="AlphaFoldDB" id="A0A6J8D192"/>
<protein>
    <recommendedName>
        <fullName evidence="4">B box-type domain-containing protein</fullName>
    </recommendedName>
</protein>
<proteinExistence type="predicted"/>
<accession>A0A6J8D192</accession>
<dbReference type="Gene3D" id="3.30.160.60">
    <property type="entry name" value="Classic Zinc Finger"/>
    <property type="match status" value="1"/>
</dbReference>
<gene>
    <name evidence="2" type="ORF">MCOR_35626</name>
</gene>
<evidence type="ECO:0000313" key="2">
    <source>
        <dbReference type="EMBL" id="CAC5401551.1"/>
    </source>
</evidence>
<dbReference type="EMBL" id="CACVKT020006443">
    <property type="protein sequence ID" value="CAC5401551.1"/>
    <property type="molecule type" value="Genomic_DNA"/>
</dbReference>
<reference evidence="2 3" key="1">
    <citation type="submission" date="2020-06" db="EMBL/GenBank/DDBJ databases">
        <authorList>
            <person name="Li R."/>
            <person name="Bekaert M."/>
        </authorList>
    </citation>
    <scope>NUCLEOTIDE SEQUENCE [LARGE SCALE GENOMIC DNA]</scope>
    <source>
        <strain evidence="3">wild</strain>
    </source>
</reference>
<sequence>MASIQSIKTECDKHRKQLNLYCPSHLMPCCDECTSTSHSKCTGIQHLPSVVEETKIEKSKESVEKDINSILHLLDKIEDNISTNIKTGEQQCEDIKISIGVHQIEQKVQQCQQYVENLEKDDRVKTFDIKMKQNHKTKKILSKLGSLESLGQVTLVHSDIEVKRETSVRRKAQVQLQHSNINNMTMNMRQR</sequence>
<name>A0A6J8D192_MYTCO</name>
<keyword evidence="1" id="KW-0175">Coiled coil</keyword>
<organism evidence="2 3">
    <name type="scientific">Mytilus coruscus</name>
    <name type="common">Sea mussel</name>
    <dbReference type="NCBI Taxonomy" id="42192"/>
    <lineage>
        <taxon>Eukaryota</taxon>
        <taxon>Metazoa</taxon>
        <taxon>Spiralia</taxon>
        <taxon>Lophotrochozoa</taxon>
        <taxon>Mollusca</taxon>
        <taxon>Bivalvia</taxon>
        <taxon>Autobranchia</taxon>
        <taxon>Pteriomorphia</taxon>
        <taxon>Mytilida</taxon>
        <taxon>Mytiloidea</taxon>
        <taxon>Mytilidae</taxon>
        <taxon>Mytilinae</taxon>
        <taxon>Mytilus</taxon>
    </lineage>
</organism>
<evidence type="ECO:0008006" key="4">
    <source>
        <dbReference type="Google" id="ProtNLM"/>
    </source>
</evidence>
<dbReference type="Proteomes" id="UP000507470">
    <property type="component" value="Unassembled WGS sequence"/>
</dbReference>
<dbReference type="SUPFAM" id="SSF57845">
    <property type="entry name" value="B-box zinc-binding domain"/>
    <property type="match status" value="1"/>
</dbReference>
<evidence type="ECO:0000313" key="3">
    <source>
        <dbReference type="Proteomes" id="UP000507470"/>
    </source>
</evidence>
<evidence type="ECO:0000256" key="1">
    <source>
        <dbReference type="SAM" id="Coils"/>
    </source>
</evidence>
<feature type="coiled-coil region" evidence="1">
    <location>
        <begin position="60"/>
        <end position="121"/>
    </location>
</feature>